<gene>
    <name evidence="1" type="ORF">SCABRO_03669</name>
</gene>
<sequence length="23" mass="2764">MLQNPRKQLLYSLKINQKEGNTF</sequence>
<dbReference type="AlphaFoldDB" id="A0A0B0EBC0"/>
<comment type="caution">
    <text evidence="1">The sequence shown here is derived from an EMBL/GenBank/DDBJ whole genome shotgun (WGS) entry which is preliminary data.</text>
</comment>
<proteinExistence type="predicted"/>
<name>A0A0B0EBC0_9BACT</name>
<reference evidence="1 2" key="1">
    <citation type="submission" date="2014-10" db="EMBL/GenBank/DDBJ databases">
        <title>Draft genome of anammox bacterium scalindua brodae, obtained using differential coverage binning of sequence data from two enrichment reactors.</title>
        <authorList>
            <person name="Speth D.R."/>
            <person name="Russ L."/>
            <person name="Kartal B."/>
            <person name="Op den Camp H.J."/>
            <person name="Dutilh B.E."/>
            <person name="Jetten M.S."/>
        </authorList>
    </citation>
    <scope>NUCLEOTIDE SEQUENCE [LARGE SCALE GENOMIC DNA]</scope>
    <source>
        <strain evidence="1">RU1</strain>
    </source>
</reference>
<dbReference type="Proteomes" id="UP000030652">
    <property type="component" value="Unassembled WGS sequence"/>
</dbReference>
<organism evidence="1 2">
    <name type="scientific">Candidatus Scalindua brodae</name>
    <dbReference type="NCBI Taxonomy" id="237368"/>
    <lineage>
        <taxon>Bacteria</taxon>
        <taxon>Pseudomonadati</taxon>
        <taxon>Planctomycetota</taxon>
        <taxon>Candidatus Brocadiia</taxon>
        <taxon>Candidatus Brocadiales</taxon>
        <taxon>Candidatus Scalinduaceae</taxon>
        <taxon>Candidatus Scalindua</taxon>
    </lineage>
</organism>
<evidence type="ECO:0000313" key="2">
    <source>
        <dbReference type="Proteomes" id="UP000030652"/>
    </source>
</evidence>
<feature type="non-terminal residue" evidence="1">
    <location>
        <position position="23"/>
    </location>
</feature>
<evidence type="ECO:0000313" key="1">
    <source>
        <dbReference type="EMBL" id="KHE90592.1"/>
    </source>
</evidence>
<protein>
    <submittedName>
        <fullName evidence="1">Uncharacterized protein</fullName>
    </submittedName>
</protein>
<accession>A0A0B0EBC0</accession>
<dbReference type="EMBL" id="JRYO01000254">
    <property type="protein sequence ID" value="KHE90592.1"/>
    <property type="molecule type" value="Genomic_DNA"/>
</dbReference>